<comment type="caution">
    <text evidence="2">The sequence shown here is derived from an EMBL/GenBank/DDBJ whole genome shotgun (WGS) entry which is preliminary data.</text>
</comment>
<evidence type="ECO:0000313" key="3">
    <source>
        <dbReference type="Proteomes" id="UP000824540"/>
    </source>
</evidence>
<keyword evidence="3" id="KW-1185">Reference proteome</keyword>
<accession>A0A8T2NTH4</accession>
<reference evidence="2" key="1">
    <citation type="thesis" date="2021" institute="BYU ScholarsArchive" country="Provo, UT, USA">
        <title>Applications of and Algorithms for Genome Assembly and Genomic Analyses with an Emphasis on Marine Teleosts.</title>
        <authorList>
            <person name="Pickett B.D."/>
        </authorList>
    </citation>
    <scope>NUCLEOTIDE SEQUENCE</scope>
    <source>
        <strain evidence="2">HI-2016</strain>
    </source>
</reference>
<dbReference type="Proteomes" id="UP000824540">
    <property type="component" value="Unassembled WGS sequence"/>
</dbReference>
<name>A0A8T2NTH4_9TELE</name>
<proteinExistence type="predicted"/>
<dbReference type="AlphaFoldDB" id="A0A8T2NTH4"/>
<organism evidence="2 3">
    <name type="scientific">Albula glossodonta</name>
    <name type="common">roundjaw bonefish</name>
    <dbReference type="NCBI Taxonomy" id="121402"/>
    <lineage>
        <taxon>Eukaryota</taxon>
        <taxon>Metazoa</taxon>
        <taxon>Chordata</taxon>
        <taxon>Craniata</taxon>
        <taxon>Vertebrata</taxon>
        <taxon>Euteleostomi</taxon>
        <taxon>Actinopterygii</taxon>
        <taxon>Neopterygii</taxon>
        <taxon>Teleostei</taxon>
        <taxon>Albuliformes</taxon>
        <taxon>Albulidae</taxon>
        <taxon>Albula</taxon>
    </lineage>
</organism>
<protein>
    <submittedName>
        <fullName evidence="2">Uncharacterized protein</fullName>
    </submittedName>
</protein>
<dbReference type="EMBL" id="JAFBMS010000020">
    <property type="protein sequence ID" value="KAG9344253.1"/>
    <property type="molecule type" value="Genomic_DNA"/>
</dbReference>
<gene>
    <name evidence="2" type="ORF">JZ751_010922</name>
</gene>
<sequence length="69" mass="7653">MQGGKNRTASELSVDPMNWPLRPGAKRGCGSGPERVRDRFHKLSQLDCKIDAPCRWDSTPSAKKIQSQA</sequence>
<evidence type="ECO:0000256" key="1">
    <source>
        <dbReference type="SAM" id="MobiDB-lite"/>
    </source>
</evidence>
<feature type="region of interest" description="Disordered" evidence="1">
    <location>
        <begin position="1"/>
        <end position="34"/>
    </location>
</feature>
<feature type="compositionally biased region" description="Polar residues" evidence="1">
    <location>
        <begin position="1"/>
        <end position="11"/>
    </location>
</feature>
<evidence type="ECO:0000313" key="2">
    <source>
        <dbReference type="EMBL" id="KAG9344253.1"/>
    </source>
</evidence>